<dbReference type="NCBIfam" id="TIGR02937">
    <property type="entry name" value="sigma70-ECF"/>
    <property type="match status" value="1"/>
</dbReference>
<evidence type="ECO:0000256" key="4">
    <source>
        <dbReference type="ARBA" id="ARBA00023163"/>
    </source>
</evidence>
<dbReference type="Gene3D" id="1.10.10.10">
    <property type="entry name" value="Winged helix-like DNA-binding domain superfamily/Winged helix DNA-binding domain"/>
    <property type="match status" value="1"/>
</dbReference>
<evidence type="ECO:0000256" key="3">
    <source>
        <dbReference type="ARBA" id="ARBA00023082"/>
    </source>
</evidence>
<dbReference type="GO" id="GO:0003677">
    <property type="term" value="F:DNA binding"/>
    <property type="evidence" value="ECO:0007669"/>
    <property type="project" value="InterPro"/>
</dbReference>
<sequence>MDKELLDALRKQNPFAQKRVYDQYVRRMFRVCRRYLASDEEAQDALMTGFVKFFRHADRIEVPGGHTLEPYLRKVMVNECLQLLRKQRVTFVSIDHLPEGEEPFEPPGENWQAEELYQLVLSLPDGYRTIFNLYALEGYSHREIADKLNITESTSKTQLHKARLWLQKKLSGTDYGRTYR</sequence>
<keyword evidence="2" id="KW-0805">Transcription regulation</keyword>
<dbReference type="STRING" id="563176.SAMN04488090_3940"/>
<evidence type="ECO:0000259" key="5">
    <source>
        <dbReference type="Pfam" id="PF04542"/>
    </source>
</evidence>
<dbReference type="GO" id="GO:0016987">
    <property type="term" value="F:sigma factor activity"/>
    <property type="evidence" value="ECO:0007669"/>
    <property type="project" value="UniProtKB-KW"/>
</dbReference>
<dbReference type="SUPFAM" id="SSF88659">
    <property type="entry name" value="Sigma3 and sigma4 domains of RNA polymerase sigma factors"/>
    <property type="match status" value="1"/>
</dbReference>
<evidence type="ECO:0000313" key="8">
    <source>
        <dbReference type="Proteomes" id="UP000198901"/>
    </source>
</evidence>
<keyword evidence="8" id="KW-1185">Reference proteome</keyword>
<reference evidence="7 8" key="1">
    <citation type="submission" date="2016-10" db="EMBL/GenBank/DDBJ databases">
        <authorList>
            <person name="de Groot N.N."/>
        </authorList>
    </citation>
    <scope>NUCLEOTIDE SEQUENCE [LARGE SCALE GENOMIC DNA]</scope>
    <source>
        <strain evidence="7 8">DSM 21668</strain>
    </source>
</reference>
<keyword evidence="3" id="KW-0731">Sigma factor</keyword>
<dbReference type="Pfam" id="PF08281">
    <property type="entry name" value="Sigma70_r4_2"/>
    <property type="match status" value="1"/>
</dbReference>
<accession>A0A1G9V2U2</accession>
<dbReference type="PANTHER" id="PTHR43133">
    <property type="entry name" value="RNA POLYMERASE ECF-TYPE SIGMA FACTO"/>
    <property type="match status" value="1"/>
</dbReference>
<dbReference type="InterPro" id="IPR013325">
    <property type="entry name" value="RNA_pol_sigma_r2"/>
</dbReference>
<dbReference type="GO" id="GO:0006352">
    <property type="term" value="P:DNA-templated transcription initiation"/>
    <property type="evidence" value="ECO:0007669"/>
    <property type="project" value="InterPro"/>
</dbReference>
<dbReference type="SUPFAM" id="SSF88946">
    <property type="entry name" value="Sigma2 domain of RNA polymerase sigma factors"/>
    <property type="match status" value="1"/>
</dbReference>
<dbReference type="PANTHER" id="PTHR43133:SF46">
    <property type="entry name" value="RNA POLYMERASE SIGMA-70 FACTOR ECF SUBFAMILY"/>
    <property type="match status" value="1"/>
</dbReference>
<dbReference type="OrthoDB" id="941544at2"/>
<keyword evidence="4" id="KW-0804">Transcription</keyword>
<dbReference type="RefSeq" id="WP_093207036.1">
    <property type="nucleotide sequence ID" value="NZ_FNGS01000008.1"/>
</dbReference>
<protein>
    <submittedName>
        <fullName evidence="7">RNA polymerase sigma-70 factor, ECF subfamily</fullName>
    </submittedName>
</protein>
<feature type="domain" description="RNA polymerase sigma-70 region 2" evidence="5">
    <location>
        <begin position="21"/>
        <end position="88"/>
    </location>
</feature>
<dbReference type="InterPro" id="IPR013324">
    <property type="entry name" value="RNA_pol_sigma_r3/r4-like"/>
</dbReference>
<dbReference type="InterPro" id="IPR039425">
    <property type="entry name" value="RNA_pol_sigma-70-like"/>
</dbReference>
<dbReference type="Proteomes" id="UP000198901">
    <property type="component" value="Unassembled WGS sequence"/>
</dbReference>
<evidence type="ECO:0000256" key="1">
    <source>
        <dbReference type="ARBA" id="ARBA00010641"/>
    </source>
</evidence>
<dbReference type="AlphaFoldDB" id="A0A1G9V2U2"/>
<dbReference type="CDD" id="cd06171">
    <property type="entry name" value="Sigma70_r4"/>
    <property type="match status" value="1"/>
</dbReference>
<comment type="similarity">
    <text evidence="1">Belongs to the sigma-70 factor family. ECF subfamily.</text>
</comment>
<dbReference type="InterPro" id="IPR007627">
    <property type="entry name" value="RNA_pol_sigma70_r2"/>
</dbReference>
<dbReference type="Pfam" id="PF04542">
    <property type="entry name" value="Sigma70_r2"/>
    <property type="match status" value="1"/>
</dbReference>
<dbReference type="InterPro" id="IPR014284">
    <property type="entry name" value="RNA_pol_sigma-70_dom"/>
</dbReference>
<name>A0A1G9V2U2_9BACT</name>
<dbReference type="InterPro" id="IPR013249">
    <property type="entry name" value="RNA_pol_sigma70_r4_t2"/>
</dbReference>
<evidence type="ECO:0000259" key="6">
    <source>
        <dbReference type="Pfam" id="PF08281"/>
    </source>
</evidence>
<evidence type="ECO:0000256" key="2">
    <source>
        <dbReference type="ARBA" id="ARBA00023015"/>
    </source>
</evidence>
<feature type="domain" description="RNA polymerase sigma factor 70 region 4 type 2" evidence="6">
    <location>
        <begin position="114"/>
        <end position="166"/>
    </location>
</feature>
<organism evidence="7 8">
    <name type="scientific">Siphonobacter aquaeclarae</name>
    <dbReference type="NCBI Taxonomy" id="563176"/>
    <lineage>
        <taxon>Bacteria</taxon>
        <taxon>Pseudomonadati</taxon>
        <taxon>Bacteroidota</taxon>
        <taxon>Cytophagia</taxon>
        <taxon>Cytophagales</taxon>
        <taxon>Cytophagaceae</taxon>
        <taxon>Siphonobacter</taxon>
    </lineage>
</organism>
<dbReference type="Gene3D" id="1.10.1740.10">
    <property type="match status" value="1"/>
</dbReference>
<gene>
    <name evidence="7" type="ORF">SAMN04488090_3940</name>
</gene>
<proteinExistence type="inferred from homology"/>
<dbReference type="EMBL" id="FNGS01000008">
    <property type="protein sequence ID" value="SDM66410.1"/>
    <property type="molecule type" value="Genomic_DNA"/>
</dbReference>
<dbReference type="InterPro" id="IPR036388">
    <property type="entry name" value="WH-like_DNA-bd_sf"/>
</dbReference>
<evidence type="ECO:0000313" key="7">
    <source>
        <dbReference type="EMBL" id="SDM66410.1"/>
    </source>
</evidence>